<evidence type="ECO:0000313" key="1">
    <source>
        <dbReference type="EMBL" id="KKN54382.1"/>
    </source>
</evidence>
<dbReference type="EMBL" id="LAZR01000931">
    <property type="protein sequence ID" value="KKN54382.1"/>
    <property type="molecule type" value="Genomic_DNA"/>
</dbReference>
<gene>
    <name evidence="1" type="ORF">LCGC14_0592800</name>
</gene>
<evidence type="ECO:0008006" key="2">
    <source>
        <dbReference type="Google" id="ProtNLM"/>
    </source>
</evidence>
<protein>
    <recommendedName>
        <fullName evidence="2">Peptidase M15A C-terminal domain-containing protein</fullName>
    </recommendedName>
</protein>
<proteinExistence type="predicted"/>
<sequence length="107" mass="12435">MWRAKSERVNIGELHPQLRLALEKAGVLHDLLFGKPLIVTSGNDGRHSRTSRHYRNMAIDIRSWDKSELGQLTFHVILAQLAKEYDLAIFDERNRDKAPHWHLEIAD</sequence>
<accession>A0A0F9RWR0</accession>
<dbReference type="AlphaFoldDB" id="A0A0F9RWR0"/>
<name>A0A0F9RWR0_9ZZZZ</name>
<reference evidence="1" key="1">
    <citation type="journal article" date="2015" name="Nature">
        <title>Complex archaea that bridge the gap between prokaryotes and eukaryotes.</title>
        <authorList>
            <person name="Spang A."/>
            <person name="Saw J.H."/>
            <person name="Jorgensen S.L."/>
            <person name="Zaremba-Niedzwiedzka K."/>
            <person name="Martijn J."/>
            <person name="Lind A.E."/>
            <person name="van Eijk R."/>
            <person name="Schleper C."/>
            <person name="Guy L."/>
            <person name="Ettema T.J."/>
        </authorList>
    </citation>
    <scope>NUCLEOTIDE SEQUENCE</scope>
</reference>
<comment type="caution">
    <text evidence="1">The sequence shown here is derived from an EMBL/GenBank/DDBJ whole genome shotgun (WGS) entry which is preliminary data.</text>
</comment>
<organism evidence="1">
    <name type="scientific">marine sediment metagenome</name>
    <dbReference type="NCBI Taxonomy" id="412755"/>
    <lineage>
        <taxon>unclassified sequences</taxon>
        <taxon>metagenomes</taxon>
        <taxon>ecological metagenomes</taxon>
    </lineage>
</organism>